<name>A0ABT5BWX6_9BACT</name>
<protein>
    <recommendedName>
        <fullName evidence="3">Secreted protein</fullName>
    </recommendedName>
</protein>
<comment type="caution">
    <text evidence="1">The sequence shown here is derived from an EMBL/GenBank/DDBJ whole genome shotgun (WGS) entry which is preliminary data.</text>
</comment>
<dbReference type="EMBL" id="JAQNDK010000001">
    <property type="protein sequence ID" value="MDC0677466.1"/>
    <property type="molecule type" value="Genomic_DNA"/>
</dbReference>
<reference evidence="1 2" key="1">
    <citation type="submission" date="2023-01" db="EMBL/GenBank/DDBJ databases">
        <title>Minimal conservation of predation-associated metabolite biosynthetic gene clusters underscores biosynthetic potential of Myxococcota including descriptions for ten novel species: Archangium lansinium sp. nov., Myxococcus landrumus sp. nov., Nannocystis bai.</title>
        <authorList>
            <person name="Ahearne A."/>
            <person name="Stevens C."/>
            <person name="Dowd S."/>
        </authorList>
    </citation>
    <scope>NUCLEOTIDE SEQUENCE [LARGE SCALE GENOMIC DNA]</scope>
    <source>
        <strain evidence="1 2">WIWO2</strain>
    </source>
</reference>
<dbReference type="Proteomes" id="UP001217485">
    <property type="component" value="Unassembled WGS sequence"/>
</dbReference>
<evidence type="ECO:0000313" key="1">
    <source>
        <dbReference type="EMBL" id="MDC0677466.1"/>
    </source>
</evidence>
<evidence type="ECO:0000313" key="2">
    <source>
        <dbReference type="Proteomes" id="UP001217485"/>
    </source>
</evidence>
<sequence length="264" mass="28774">MRDIMWLALITVVGLSGAACGPDEYRPLAENEAVVIRVYGYNVPIVRDGVDYLGEAEAYVTKVDVSGASGVRDPGDGEYLPDRFVVSNGVEEAELACYWWHDSHPEDNLIAAKCRGYLKQAEPGRAIRARFNDLDGWEIVMPELSELTSPEPESVFSVGAGEDLVLAWEPLGKDDLMRWSIGPVSFDEPGPCLDDVSWDDSSGEVDDTGSFTVPEGSYPTGLPAEGCQAFVRLSRGRDGTIDPAAPTGVMFGMQVYKMRMTLKP</sequence>
<accession>A0ABT5BWX6</accession>
<gene>
    <name evidence="1" type="ORF">POL72_06900</name>
</gene>
<organism evidence="1 2">
    <name type="scientific">Sorangium atrum</name>
    <dbReference type="NCBI Taxonomy" id="2995308"/>
    <lineage>
        <taxon>Bacteria</taxon>
        <taxon>Pseudomonadati</taxon>
        <taxon>Myxococcota</taxon>
        <taxon>Polyangia</taxon>
        <taxon>Polyangiales</taxon>
        <taxon>Polyangiaceae</taxon>
        <taxon>Sorangium</taxon>
    </lineage>
</organism>
<dbReference type="PROSITE" id="PS51257">
    <property type="entry name" value="PROKAR_LIPOPROTEIN"/>
    <property type="match status" value="1"/>
</dbReference>
<proteinExistence type="predicted"/>
<dbReference type="RefSeq" id="WP_272094225.1">
    <property type="nucleotide sequence ID" value="NZ_JAQNDK010000001.1"/>
</dbReference>
<evidence type="ECO:0008006" key="3">
    <source>
        <dbReference type="Google" id="ProtNLM"/>
    </source>
</evidence>
<keyword evidence="2" id="KW-1185">Reference proteome</keyword>